<feature type="transmembrane region" description="Helical" evidence="1">
    <location>
        <begin position="145"/>
        <end position="165"/>
    </location>
</feature>
<protein>
    <submittedName>
        <fullName evidence="2">DUF4271 domain-containing protein</fullName>
    </submittedName>
</protein>
<gene>
    <name evidence="2" type="ORF">K0O23_07975</name>
</gene>
<feature type="transmembrane region" description="Helical" evidence="1">
    <location>
        <begin position="245"/>
        <end position="271"/>
    </location>
</feature>
<evidence type="ECO:0000256" key="1">
    <source>
        <dbReference type="SAM" id="Phobius"/>
    </source>
</evidence>
<dbReference type="Proteomes" id="UP000813018">
    <property type="component" value="Unassembled WGS sequence"/>
</dbReference>
<keyword evidence="1" id="KW-0472">Membrane</keyword>
<feature type="transmembrane region" description="Helical" evidence="1">
    <location>
        <begin position="346"/>
        <end position="366"/>
    </location>
</feature>
<dbReference type="EMBL" id="JAHYXK010000005">
    <property type="protein sequence ID" value="MBW7467003.1"/>
    <property type="molecule type" value="Genomic_DNA"/>
</dbReference>
<reference evidence="2 3" key="1">
    <citation type="journal article" date="2016" name="Int. J. Syst. Evol. Microbiol.">
        <title>Pontibacter aydingkolensis sp. nov., isolated from soil of a salt lake.</title>
        <authorList>
            <person name="Osman G."/>
            <person name="Zhang T."/>
            <person name="Lou K."/>
            <person name="Gao Y."/>
            <person name="Chang W."/>
            <person name="Lin Q."/>
            <person name="Yang H.M."/>
            <person name="Huo X.D."/>
            <person name="Wang N."/>
        </authorList>
    </citation>
    <scope>NUCLEOTIDE SEQUENCE [LARGE SCALE GENOMIC DNA]</scope>
    <source>
        <strain evidence="2 3">KACC 19255</strain>
    </source>
</reference>
<proteinExistence type="predicted"/>
<feature type="transmembrane region" description="Helical" evidence="1">
    <location>
        <begin position="283"/>
        <end position="304"/>
    </location>
</feature>
<evidence type="ECO:0000313" key="3">
    <source>
        <dbReference type="Proteomes" id="UP000813018"/>
    </source>
</evidence>
<keyword evidence="1" id="KW-1133">Transmembrane helix</keyword>
<dbReference type="InterPro" id="IPR025367">
    <property type="entry name" value="DUF4271"/>
</dbReference>
<name>A0ABS7CT38_9BACT</name>
<keyword evidence="1" id="KW-0812">Transmembrane</keyword>
<dbReference type="Pfam" id="PF14093">
    <property type="entry name" value="DUF4271"/>
    <property type="match status" value="1"/>
</dbReference>
<evidence type="ECO:0000313" key="2">
    <source>
        <dbReference type="EMBL" id="MBW7467003.1"/>
    </source>
</evidence>
<accession>A0ABS7CT38</accession>
<organism evidence="2 3">
    <name type="scientific">Pontibacter aydingkolensis</name>
    <dbReference type="NCBI Taxonomy" id="1911536"/>
    <lineage>
        <taxon>Bacteria</taxon>
        <taxon>Pseudomonadati</taxon>
        <taxon>Bacteroidota</taxon>
        <taxon>Cytophagia</taxon>
        <taxon>Cytophagales</taxon>
        <taxon>Hymenobacteraceae</taxon>
        <taxon>Pontibacter</taxon>
    </lineage>
</organism>
<feature type="transmembrane region" description="Helical" evidence="1">
    <location>
        <begin position="203"/>
        <end position="224"/>
    </location>
</feature>
<feature type="transmembrane region" description="Helical" evidence="1">
    <location>
        <begin position="311"/>
        <end position="334"/>
    </location>
</feature>
<sequence length="369" mass="41972">MLPKTAAQVLPLEQSNTLTSEWLVYQSETQELVPYVASVHSKQRSLHQWVTIAPSQPFLIGFTAQKDLSLFLNNKLIFKADSTATYKLNLSAFVSDLKPATGKVLLTVWHPSQQPNIKGFYNDVQQISQDKEPGQRPLSIRIRDYVNQNTFIIFLLVIGLVYGWLRMNYPSDFQALFDVRAGGRTNRLDEGVLAKPISSWSSILFILAFSLSLALLIAAIHTNVQHIRLFNRLFPVSEADITTKISLYTLVIFVFIIIKYLFLKIMAYIFGLEEVVEVQYREFIKTLLFLGIFLPFVMLLYLSMNAYIPEIILMVSNVLVSLLLLLAVLRVFVVVNKKATVLNLHLFSYLCATEVIPLAIVLKLIVFSF</sequence>
<keyword evidence="3" id="KW-1185">Reference proteome</keyword>
<comment type="caution">
    <text evidence="2">The sequence shown here is derived from an EMBL/GenBank/DDBJ whole genome shotgun (WGS) entry which is preliminary data.</text>
</comment>